<dbReference type="InParanoid" id="A0A1Y2H2K2"/>
<comment type="caution">
    <text evidence="2">The sequence shown here is derived from an EMBL/GenBank/DDBJ whole genome shotgun (WGS) entry which is preliminary data.</text>
</comment>
<feature type="compositionally biased region" description="Low complexity" evidence="1">
    <location>
        <begin position="280"/>
        <end position="289"/>
    </location>
</feature>
<feature type="region of interest" description="Disordered" evidence="1">
    <location>
        <begin position="85"/>
        <end position="423"/>
    </location>
</feature>
<protein>
    <submittedName>
        <fullName evidence="2">Uncharacterized protein</fullName>
    </submittedName>
</protein>
<dbReference type="PANTHER" id="PTHR16537:SF1">
    <property type="entry name" value="PROTEIN ZNRD2"/>
    <property type="match status" value="1"/>
</dbReference>
<reference evidence="2 3" key="1">
    <citation type="submission" date="2016-07" db="EMBL/GenBank/DDBJ databases">
        <title>Pervasive Adenine N6-methylation of Active Genes in Fungi.</title>
        <authorList>
            <consortium name="DOE Joint Genome Institute"/>
            <person name="Mondo S.J."/>
            <person name="Dannebaum R.O."/>
            <person name="Kuo R.C."/>
            <person name="Labutti K."/>
            <person name="Haridas S."/>
            <person name="Kuo A."/>
            <person name="Salamov A."/>
            <person name="Ahrendt S.R."/>
            <person name="Lipzen A."/>
            <person name="Sullivan W."/>
            <person name="Andreopoulos W.B."/>
            <person name="Clum A."/>
            <person name="Lindquist E."/>
            <person name="Daum C."/>
            <person name="Ramamoorthy G.K."/>
            <person name="Gryganskyi A."/>
            <person name="Culley D."/>
            <person name="Magnuson J.K."/>
            <person name="James T.Y."/>
            <person name="O'Malley M.A."/>
            <person name="Stajich J.E."/>
            <person name="Spatafora J.W."/>
            <person name="Visel A."/>
            <person name="Grigoriev I.V."/>
        </authorList>
    </citation>
    <scope>NUCLEOTIDE SEQUENCE [LARGE SCALE GENOMIC DNA]</scope>
    <source>
        <strain evidence="2 3">NRRL 3116</strain>
    </source>
</reference>
<dbReference type="RefSeq" id="XP_021886482.1">
    <property type="nucleotide sequence ID" value="XM_022022429.1"/>
</dbReference>
<feature type="compositionally biased region" description="Pro residues" evidence="1">
    <location>
        <begin position="530"/>
        <end position="541"/>
    </location>
</feature>
<dbReference type="STRING" id="64571.A0A1Y2H2K2"/>
<dbReference type="InterPro" id="IPR009563">
    <property type="entry name" value="SSSCA1"/>
</dbReference>
<feature type="region of interest" description="Disordered" evidence="1">
    <location>
        <begin position="580"/>
        <end position="706"/>
    </location>
</feature>
<feature type="region of interest" description="Disordered" evidence="1">
    <location>
        <begin position="485"/>
        <end position="566"/>
    </location>
</feature>
<feature type="compositionally biased region" description="Polar residues" evidence="1">
    <location>
        <begin position="655"/>
        <end position="664"/>
    </location>
</feature>
<dbReference type="Pfam" id="PF06677">
    <property type="entry name" value="Auto_anti-p27"/>
    <property type="match status" value="2"/>
</dbReference>
<dbReference type="Proteomes" id="UP000193648">
    <property type="component" value="Unassembled WGS sequence"/>
</dbReference>
<feature type="compositionally biased region" description="Polar residues" evidence="1">
    <location>
        <begin position="136"/>
        <end position="145"/>
    </location>
</feature>
<dbReference type="EMBL" id="MCFF01000001">
    <property type="protein sequence ID" value="ORZ28809.1"/>
    <property type="molecule type" value="Genomic_DNA"/>
</dbReference>
<dbReference type="OrthoDB" id="28939at2759"/>
<keyword evidence="3" id="KW-1185">Reference proteome</keyword>
<dbReference type="PANTHER" id="PTHR16537">
    <property type="entry name" value="SJOEGREN SYNDROME/SCLERODERMA AUTOANTIGEN 1"/>
    <property type="match status" value="1"/>
</dbReference>
<evidence type="ECO:0000313" key="3">
    <source>
        <dbReference type="Proteomes" id="UP000193648"/>
    </source>
</evidence>
<feature type="compositionally biased region" description="Pro residues" evidence="1">
    <location>
        <begin position="258"/>
        <end position="279"/>
    </location>
</feature>
<feature type="compositionally biased region" description="Low complexity" evidence="1">
    <location>
        <begin position="485"/>
        <end position="529"/>
    </location>
</feature>
<proteinExistence type="predicted"/>
<feature type="compositionally biased region" description="Basic and acidic residues" evidence="1">
    <location>
        <begin position="400"/>
        <end position="420"/>
    </location>
</feature>
<evidence type="ECO:0000313" key="2">
    <source>
        <dbReference type="EMBL" id="ORZ28809.1"/>
    </source>
</evidence>
<evidence type="ECO:0000256" key="1">
    <source>
        <dbReference type="SAM" id="MobiDB-lite"/>
    </source>
</evidence>
<feature type="compositionally biased region" description="Pro residues" evidence="1">
    <location>
        <begin position="212"/>
        <end position="229"/>
    </location>
</feature>
<feature type="compositionally biased region" description="Polar residues" evidence="1">
    <location>
        <begin position="85"/>
        <end position="103"/>
    </location>
</feature>
<dbReference type="InterPro" id="IPR051888">
    <property type="entry name" value="UPF0148_domain"/>
</dbReference>
<feature type="compositionally biased region" description="Polar residues" evidence="1">
    <location>
        <begin position="682"/>
        <end position="692"/>
    </location>
</feature>
<organism evidence="2 3">
    <name type="scientific">Lobosporangium transversale</name>
    <dbReference type="NCBI Taxonomy" id="64571"/>
    <lineage>
        <taxon>Eukaryota</taxon>
        <taxon>Fungi</taxon>
        <taxon>Fungi incertae sedis</taxon>
        <taxon>Mucoromycota</taxon>
        <taxon>Mortierellomycotina</taxon>
        <taxon>Mortierellomycetes</taxon>
        <taxon>Mortierellales</taxon>
        <taxon>Mortierellaceae</taxon>
        <taxon>Lobosporangium</taxon>
    </lineage>
</organism>
<feature type="compositionally biased region" description="Polar residues" evidence="1">
    <location>
        <begin position="352"/>
        <end position="365"/>
    </location>
</feature>
<feature type="compositionally biased region" description="Pro residues" evidence="1">
    <location>
        <begin position="172"/>
        <end position="196"/>
    </location>
</feature>
<accession>A0A1Y2H2K2</accession>
<gene>
    <name evidence="2" type="ORF">BCR41DRAFT_344104</name>
</gene>
<dbReference type="GeneID" id="33564273"/>
<feature type="compositionally biased region" description="Pro residues" evidence="1">
    <location>
        <begin position="636"/>
        <end position="647"/>
    </location>
</feature>
<dbReference type="AlphaFoldDB" id="A0A1Y2H2K2"/>
<feature type="compositionally biased region" description="Acidic residues" evidence="1">
    <location>
        <begin position="390"/>
        <end position="399"/>
    </location>
</feature>
<feature type="compositionally biased region" description="Low complexity" evidence="1">
    <location>
        <begin position="119"/>
        <end position="129"/>
    </location>
</feature>
<feature type="compositionally biased region" description="Basic and acidic residues" evidence="1">
    <location>
        <begin position="603"/>
        <end position="620"/>
    </location>
</feature>
<name>A0A1Y2H2K2_9FUNG</name>
<sequence>MATETDIDNTNVSTHASPNVINKQAVKIMDMDKVSAAMGTYMLQGWAMLNDGCPDCNTPLMCNREATSQICVNCQLNPPVDSVEANQTQASPQSDGQILSQTASSISPSSPSPLPAVHTLSTPAPTTALPAPPSGPRSTSPQNHRVSALEPMAEARRPLRPVGNRNIGGSGPAPPSTPPPRSSTSLPAPPTTPPPSGVIKSALGSLSSKPNIPRPPGQPPSLPLSPPPASTHFTQPVPRDMRRSPQSSIILSGNILPPSTPLPALPGPSSTPPSFPSPPAQTSSSASTPETEMNSTAATAERQESANELSTDGEESIVKAEAIGPITNTSDVESSKVAAEFVQEYKPEISELHQNSTEGPTQGENQDQKQEHQQSSTSGDGGEDDKGAESDDDFEDAAEEVYKPTEEEIKERNLRREQSERASQLIGQKMLQGWAMLQDPCPNPSCHGVLLLRSREKKEYCVICETFFQREQDLEQGKYTIVSSSTNSTATPAATTTASGAATANSTSTLPKPAPPSNAASQPAALAAFPSPPQVPSPVAPPQHQSVTGIASPPNKAVSSPIPAPFQGRTQRELLGRISNPINLPPAGLPSFAAPTQQMLGKHLNEDVEKPPTEDEETRKQQIIRRGSEFSNRSLPPVPGSPAPPSTPAGARPMSTYSNPSDNASESERQEPKYHRHRHTHAQGSSHNGQQGETSAPTAPPPPLSPEVQALVAATQKTIATILVKLETYRLALELSESPKECQILTSQIKGLMECLKACRETL</sequence>